<dbReference type="InterPro" id="IPR005754">
    <property type="entry name" value="Sortase"/>
</dbReference>
<protein>
    <submittedName>
        <fullName evidence="4">Sortase A</fullName>
    </submittedName>
</protein>
<dbReference type="SUPFAM" id="SSF63817">
    <property type="entry name" value="Sortase"/>
    <property type="match status" value="1"/>
</dbReference>
<keyword evidence="3" id="KW-1133">Transmembrane helix</keyword>
<dbReference type="GO" id="GO:0016787">
    <property type="term" value="F:hydrolase activity"/>
    <property type="evidence" value="ECO:0007669"/>
    <property type="project" value="UniProtKB-KW"/>
</dbReference>
<proteinExistence type="predicted"/>
<gene>
    <name evidence="4" type="ORF">SAMN05421807_11347</name>
</gene>
<name>A0A1M5VPR4_9BACI</name>
<dbReference type="EMBL" id="FQXD01000013">
    <property type="protein sequence ID" value="SHH77249.1"/>
    <property type="molecule type" value="Genomic_DNA"/>
</dbReference>
<feature type="active site" description="Acyl-thioester intermediate" evidence="2">
    <location>
        <position position="178"/>
    </location>
</feature>
<keyword evidence="1" id="KW-0378">Hydrolase</keyword>
<evidence type="ECO:0000313" key="5">
    <source>
        <dbReference type="Proteomes" id="UP000184079"/>
    </source>
</evidence>
<evidence type="ECO:0000256" key="2">
    <source>
        <dbReference type="PIRSR" id="PIRSR605754-1"/>
    </source>
</evidence>
<evidence type="ECO:0000313" key="4">
    <source>
        <dbReference type="EMBL" id="SHH77249.1"/>
    </source>
</evidence>
<dbReference type="NCBIfam" id="TIGR01076">
    <property type="entry name" value="sortase_fam"/>
    <property type="match status" value="1"/>
</dbReference>
<dbReference type="Pfam" id="PF04203">
    <property type="entry name" value="Sortase"/>
    <property type="match status" value="1"/>
</dbReference>
<evidence type="ECO:0000256" key="1">
    <source>
        <dbReference type="ARBA" id="ARBA00022801"/>
    </source>
</evidence>
<sequence length="198" mass="21984">MKITKRSIGICFMIAGVIFVSIPFYYEWKQAKQVAALEEALALVTESDENAVDLSSIEDLPFSEEELKGVIELEIPSIDLKQKILTQTTEENLSIALTQIKSNQTPGEGNFTVAGHRGYRGDRHFRQLPNVKPGSKAFLHTAKQTFIYEIKTSEVIEPTAVEVLDDRAGEDELTLITCTLDGKERIAIKGTLVGKNDL</sequence>
<dbReference type="InterPro" id="IPR023365">
    <property type="entry name" value="Sortase_dom-sf"/>
</dbReference>
<feature type="transmembrane region" description="Helical" evidence="3">
    <location>
        <begin position="7"/>
        <end position="26"/>
    </location>
</feature>
<dbReference type="InterPro" id="IPR042000">
    <property type="entry name" value="Sortase_D_2"/>
</dbReference>
<dbReference type="AlphaFoldDB" id="A0A1M5VPR4"/>
<dbReference type="CDD" id="cd06166">
    <property type="entry name" value="Sortase_D_2"/>
    <property type="match status" value="1"/>
</dbReference>
<organism evidence="4 5">
    <name type="scientific">Virgibacillus chiguensis</name>
    <dbReference type="NCBI Taxonomy" id="411959"/>
    <lineage>
        <taxon>Bacteria</taxon>
        <taxon>Bacillati</taxon>
        <taxon>Bacillota</taxon>
        <taxon>Bacilli</taxon>
        <taxon>Bacillales</taxon>
        <taxon>Bacillaceae</taxon>
        <taxon>Virgibacillus</taxon>
    </lineage>
</organism>
<feature type="active site" description="Proton donor/acceptor" evidence="2">
    <location>
        <position position="116"/>
    </location>
</feature>
<reference evidence="5" key="1">
    <citation type="submission" date="2016-11" db="EMBL/GenBank/DDBJ databases">
        <authorList>
            <person name="Varghese N."/>
            <person name="Submissions S."/>
        </authorList>
    </citation>
    <scope>NUCLEOTIDE SEQUENCE [LARGE SCALE GENOMIC DNA]</scope>
    <source>
        <strain evidence="5">CGMCC 1.6496</strain>
    </source>
</reference>
<accession>A0A1M5VPR4</accession>
<keyword evidence="3" id="KW-0472">Membrane</keyword>
<dbReference type="Gene3D" id="2.40.260.10">
    <property type="entry name" value="Sortase"/>
    <property type="match status" value="1"/>
</dbReference>
<evidence type="ECO:0000256" key="3">
    <source>
        <dbReference type="SAM" id="Phobius"/>
    </source>
</evidence>
<keyword evidence="5" id="KW-1185">Reference proteome</keyword>
<dbReference type="Proteomes" id="UP000184079">
    <property type="component" value="Unassembled WGS sequence"/>
</dbReference>
<keyword evidence="3" id="KW-0812">Transmembrane</keyword>